<dbReference type="InterPro" id="IPR036915">
    <property type="entry name" value="Cyclin-like_sf"/>
</dbReference>
<evidence type="ECO:0000256" key="1">
    <source>
        <dbReference type="RuleBase" id="RU000383"/>
    </source>
</evidence>
<protein>
    <submittedName>
        <fullName evidence="3">Cyclin D1/2/4</fullName>
    </submittedName>
</protein>
<keyword evidence="1" id="KW-0195">Cyclin</keyword>
<feature type="domain" description="Cyclin-like" evidence="2">
    <location>
        <begin position="63"/>
        <end position="135"/>
    </location>
</feature>
<dbReference type="Proteomes" id="UP001363151">
    <property type="component" value="Unassembled WGS sequence"/>
</dbReference>
<dbReference type="Pfam" id="PF00134">
    <property type="entry name" value="Cyclin_N"/>
    <property type="match status" value="1"/>
</dbReference>
<dbReference type="InterPro" id="IPR006671">
    <property type="entry name" value="Cyclin_N"/>
</dbReference>
<dbReference type="InterPro" id="IPR039361">
    <property type="entry name" value="Cyclin"/>
</dbReference>
<dbReference type="PANTHER" id="PTHR10177">
    <property type="entry name" value="CYCLINS"/>
    <property type="match status" value="1"/>
</dbReference>
<dbReference type="InterPro" id="IPR013763">
    <property type="entry name" value="Cyclin-like_dom"/>
</dbReference>
<keyword evidence="4" id="KW-1185">Reference proteome</keyword>
<reference evidence="3 4" key="1">
    <citation type="submission" date="2024-03" db="EMBL/GenBank/DDBJ databases">
        <title>Aureococcus anophagefferens CCMP1851 and Kratosvirus quantuckense: Draft genome of a second virus-susceptible host strain in the model system.</title>
        <authorList>
            <person name="Chase E."/>
            <person name="Truchon A.R."/>
            <person name="Schepens W."/>
            <person name="Wilhelm S.W."/>
        </authorList>
    </citation>
    <scope>NUCLEOTIDE SEQUENCE [LARGE SCALE GENOMIC DNA]</scope>
    <source>
        <strain evidence="3 4">CCMP1851</strain>
    </source>
</reference>
<proteinExistence type="inferred from homology"/>
<dbReference type="EMBL" id="JBBJCI010000372">
    <property type="protein sequence ID" value="KAK7231918.1"/>
    <property type="molecule type" value="Genomic_DNA"/>
</dbReference>
<dbReference type="SUPFAM" id="SSF47954">
    <property type="entry name" value="Cyclin-like"/>
    <property type="match status" value="1"/>
</dbReference>
<comment type="similarity">
    <text evidence="1">Belongs to the cyclin family.</text>
</comment>
<evidence type="ECO:0000313" key="4">
    <source>
        <dbReference type="Proteomes" id="UP001363151"/>
    </source>
</evidence>
<dbReference type="SMART" id="SM00385">
    <property type="entry name" value="CYCLIN"/>
    <property type="match status" value="1"/>
</dbReference>
<dbReference type="Gene3D" id="1.10.472.10">
    <property type="entry name" value="Cyclin-like"/>
    <property type="match status" value="1"/>
</dbReference>
<organism evidence="3 4">
    <name type="scientific">Aureococcus anophagefferens</name>
    <name type="common">Harmful bloom alga</name>
    <dbReference type="NCBI Taxonomy" id="44056"/>
    <lineage>
        <taxon>Eukaryota</taxon>
        <taxon>Sar</taxon>
        <taxon>Stramenopiles</taxon>
        <taxon>Ochrophyta</taxon>
        <taxon>Pelagophyceae</taxon>
        <taxon>Pelagomonadales</taxon>
        <taxon>Pelagomonadaceae</taxon>
        <taxon>Aureococcus</taxon>
    </lineage>
</organism>
<evidence type="ECO:0000259" key="2">
    <source>
        <dbReference type="SMART" id="SM00385"/>
    </source>
</evidence>
<gene>
    <name evidence="3" type="ORF">SO694_00083064</name>
</gene>
<accession>A0ABR1FJA2</accession>
<sequence length="141" mass="15836">MKRLHALSSSEALYAPRSDYIDAVQVDGMKEAWRTKIMAWFDQARGPRVAQRGVSRGRPARAQLGESFKLKPETLSFATNYLDRYLSRRLASIASIFLASKIEETRPFRTSDFVTLSDGLFSGSDLRLMELELLAARSSGT</sequence>
<evidence type="ECO:0000313" key="3">
    <source>
        <dbReference type="EMBL" id="KAK7231918.1"/>
    </source>
</evidence>
<name>A0ABR1FJA2_AURAN</name>
<comment type="caution">
    <text evidence="3">The sequence shown here is derived from an EMBL/GenBank/DDBJ whole genome shotgun (WGS) entry which is preliminary data.</text>
</comment>